<dbReference type="PANTHER" id="PTHR30563">
    <property type="entry name" value="DNA RECOMBINATION PROTEIN RMUC"/>
    <property type="match status" value="1"/>
</dbReference>
<protein>
    <submittedName>
        <fullName evidence="6">DNA recombination protein RmuC</fullName>
    </submittedName>
</protein>
<accession>A0A7G7GBQ2</accession>
<dbReference type="EMBL" id="CP055156">
    <property type="protein sequence ID" value="QNF34586.1"/>
    <property type="molecule type" value="Genomic_DNA"/>
</dbReference>
<dbReference type="GO" id="GO:0006310">
    <property type="term" value="P:DNA recombination"/>
    <property type="evidence" value="ECO:0007669"/>
    <property type="project" value="UniProtKB-KW"/>
</dbReference>
<keyword evidence="7" id="KW-1185">Reference proteome</keyword>
<keyword evidence="4" id="KW-0233">DNA recombination</keyword>
<evidence type="ECO:0000256" key="1">
    <source>
        <dbReference type="ARBA" id="ARBA00003416"/>
    </source>
</evidence>
<reference evidence="6 7" key="1">
    <citation type="journal article" date="2018" name="Int. J. Syst. Evol. Microbiol.">
        <title>Adhaeribacter swui sp. nov., isolated from wet mud.</title>
        <authorList>
            <person name="Kim D.U."/>
            <person name="Kim K.W."/>
            <person name="Kang M.S."/>
            <person name="Kim J.Y."/>
            <person name="Jang J.H."/>
            <person name="Kim M.K."/>
        </authorList>
    </citation>
    <scope>NUCLEOTIDE SEQUENCE [LARGE SCALE GENOMIC DNA]</scope>
    <source>
        <strain evidence="6 7">KCTC 52873</strain>
    </source>
</reference>
<keyword evidence="3 5" id="KW-0175">Coiled coil</keyword>
<evidence type="ECO:0000313" key="7">
    <source>
        <dbReference type="Proteomes" id="UP000515237"/>
    </source>
</evidence>
<feature type="coiled-coil region" evidence="5">
    <location>
        <begin position="39"/>
        <end position="101"/>
    </location>
</feature>
<dbReference type="InterPro" id="IPR003798">
    <property type="entry name" value="DNA_recombination_RmuC"/>
</dbReference>
<name>A0A7G7GBQ2_9BACT</name>
<dbReference type="AlphaFoldDB" id="A0A7G7GBQ2"/>
<proteinExistence type="inferred from homology"/>
<evidence type="ECO:0000313" key="6">
    <source>
        <dbReference type="EMBL" id="QNF34586.1"/>
    </source>
</evidence>
<evidence type="ECO:0000256" key="4">
    <source>
        <dbReference type="ARBA" id="ARBA00023172"/>
    </source>
</evidence>
<evidence type="ECO:0000256" key="5">
    <source>
        <dbReference type="SAM" id="Coils"/>
    </source>
</evidence>
<dbReference type="RefSeq" id="WP_185271075.1">
    <property type="nucleotide sequence ID" value="NZ_CP055156.1"/>
</dbReference>
<dbReference type="Proteomes" id="UP000515237">
    <property type="component" value="Chromosome"/>
</dbReference>
<gene>
    <name evidence="6" type="primary">rmuC</name>
    <name evidence="6" type="ORF">HUW51_18310</name>
</gene>
<sequence>MEIILVITGFLVGLIGAYLALKAKQNGTQQQVNQAIVAQQVWQTQVQEKNAEINQLKEQLRTENNTILGLQSELTKTETDLYHLKQKLEDQKIEMETLRNTFLQQFSSVSNQVLLNNAEHFKKASAENLETILTPLKERIKEFETKVDTTYEKSLKENTALKEQITMLAQLNQQMSQDAINLTRALKGERKTQGNWGEYLLEVLLEKSGLKKDEHYRREVVLRNDDNKVYRPDVIINLPGEKHLIIDSKVSLNAYDAYCNCDDEAMQLAHLNSHIQSIRTHFLELSKKEYHQLIGVNSPDFVLMFIPIEPAFNLAMQHDRELFIDALNYNVVFVTTSTLLATLRTVEGVWKQENQKNNVLRIAKESGLLYDKFANFVEDLKAIGKSIESSQTSYTAAMNKLTEGKGNLIRKVQQLKVLGARTTKTIDTNFLRESDLEPETTPSQPELLEE</sequence>
<evidence type="ECO:0000256" key="2">
    <source>
        <dbReference type="ARBA" id="ARBA00009840"/>
    </source>
</evidence>
<comment type="function">
    <text evidence="1">Involved in DNA recombination.</text>
</comment>
<comment type="similarity">
    <text evidence="2">Belongs to the RmuC family.</text>
</comment>
<dbReference type="Pfam" id="PF02646">
    <property type="entry name" value="RmuC"/>
    <property type="match status" value="1"/>
</dbReference>
<dbReference type="PANTHER" id="PTHR30563:SF0">
    <property type="entry name" value="DNA RECOMBINATION PROTEIN RMUC"/>
    <property type="match status" value="1"/>
</dbReference>
<evidence type="ECO:0000256" key="3">
    <source>
        <dbReference type="ARBA" id="ARBA00023054"/>
    </source>
</evidence>
<dbReference type="KEGG" id="aswu:HUW51_18310"/>
<organism evidence="6 7">
    <name type="scientific">Adhaeribacter swui</name>
    <dbReference type="NCBI Taxonomy" id="2086471"/>
    <lineage>
        <taxon>Bacteria</taxon>
        <taxon>Pseudomonadati</taxon>
        <taxon>Bacteroidota</taxon>
        <taxon>Cytophagia</taxon>
        <taxon>Cytophagales</taxon>
        <taxon>Hymenobacteraceae</taxon>
        <taxon>Adhaeribacter</taxon>
    </lineage>
</organism>